<dbReference type="AlphaFoldDB" id="A0A3D9V8Y3"/>
<dbReference type="EMBL" id="QTUC01000001">
    <property type="protein sequence ID" value="REF35455.1"/>
    <property type="molecule type" value="Genomic_DNA"/>
</dbReference>
<accession>A0A3D9V8Y3</accession>
<sequence>MRDVQKGRKSWLERLTSPPESDSDDNLQNEPHPFERTLENGPHLPPRDARFPEGYEAFAPPGLRPPPSEDLKSTPPERERDRERPHDRPHDVPGPGFDAGAGTFDGGPGSGPHHGGSPHGNGAGPFEPKSDDRPASPASGRDAWDAPTVTTPRAEESSNGVDSTALSSSSSSNAATSTSLSWQPEPSADDAETNRSSNGSQPELLIQEEEEPSGPSEAEQLEAARRRHIEELQHRWLVTQAQLLDDPRDAVREAGLLIGDAMQFVTSTFSEHRDRIEREWKNNENLSTDELRMIMRRYRNLFQYVLSASQLPDL</sequence>
<gene>
    <name evidence="2" type="ORF">DFJ64_0835</name>
</gene>
<evidence type="ECO:0000256" key="1">
    <source>
        <dbReference type="SAM" id="MobiDB-lite"/>
    </source>
</evidence>
<keyword evidence="3" id="KW-1185">Reference proteome</keyword>
<feature type="compositionally biased region" description="Basic and acidic residues" evidence="1">
    <location>
        <begin position="67"/>
        <end position="91"/>
    </location>
</feature>
<proteinExistence type="predicted"/>
<name>A0A3D9V8Y3_THECX</name>
<dbReference type="RefSeq" id="WP_115849243.1">
    <property type="nucleotide sequence ID" value="NZ_QTUC01000001.1"/>
</dbReference>
<evidence type="ECO:0000313" key="3">
    <source>
        <dbReference type="Proteomes" id="UP000256485"/>
    </source>
</evidence>
<reference evidence="2 3" key="1">
    <citation type="submission" date="2018-08" db="EMBL/GenBank/DDBJ databases">
        <title>Sequencing the genomes of 1000 actinobacteria strains.</title>
        <authorList>
            <person name="Klenk H.-P."/>
        </authorList>
    </citation>
    <scope>NUCLEOTIDE SEQUENCE [LARGE SCALE GENOMIC DNA]</scope>
    <source>
        <strain evidence="2 3">DSM 22891</strain>
    </source>
</reference>
<organism evidence="2 3">
    <name type="scientific">Thermasporomyces composti</name>
    <dbReference type="NCBI Taxonomy" id="696763"/>
    <lineage>
        <taxon>Bacteria</taxon>
        <taxon>Bacillati</taxon>
        <taxon>Actinomycetota</taxon>
        <taxon>Actinomycetes</taxon>
        <taxon>Propionibacteriales</taxon>
        <taxon>Nocardioidaceae</taxon>
        <taxon>Thermasporomyces</taxon>
    </lineage>
</organism>
<protein>
    <submittedName>
        <fullName evidence="2">Uncharacterized protein</fullName>
    </submittedName>
</protein>
<feature type="region of interest" description="Disordered" evidence="1">
    <location>
        <begin position="1"/>
        <end position="200"/>
    </location>
</feature>
<dbReference type="Proteomes" id="UP000256485">
    <property type="component" value="Unassembled WGS sequence"/>
</dbReference>
<comment type="caution">
    <text evidence="2">The sequence shown here is derived from an EMBL/GenBank/DDBJ whole genome shotgun (WGS) entry which is preliminary data.</text>
</comment>
<dbReference type="OrthoDB" id="123178at2"/>
<feature type="compositionally biased region" description="Basic and acidic residues" evidence="1">
    <location>
        <begin position="1"/>
        <end position="12"/>
    </location>
</feature>
<evidence type="ECO:0000313" key="2">
    <source>
        <dbReference type="EMBL" id="REF35455.1"/>
    </source>
</evidence>
<feature type="compositionally biased region" description="Gly residues" evidence="1">
    <location>
        <begin position="97"/>
        <end position="123"/>
    </location>
</feature>
<feature type="compositionally biased region" description="Low complexity" evidence="1">
    <location>
        <begin position="163"/>
        <end position="181"/>
    </location>
</feature>